<dbReference type="EMBL" id="UYJE01002789">
    <property type="protein sequence ID" value="VDI13666.1"/>
    <property type="molecule type" value="Genomic_DNA"/>
</dbReference>
<feature type="domain" description="Complex 1 LYR protein" evidence="2">
    <location>
        <begin position="6"/>
        <end position="62"/>
    </location>
</feature>
<dbReference type="GO" id="GO:0005739">
    <property type="term" value="C:mitochondrion"/>
    <property type="evidence" value="ECO:0007669"/>
    <property type="project" value="TreeGrafter"/>
</dbReference>
<comment type="similarity">
    <text evidence="1">Belongs to the complex I LYR family.</text>
</comment>
<dbReference type="CDD" id="cd20264">
    <property type="entry name" value="Complex1_LYR_LYRM4"/>
    <property type="match status" value="1"/>
</dbReference>
<dbReference type="PANTHER" id="PTHR13166:SF7">
    <property type="entry name" value="LYR MOTIF-CONTAINING PROTEIN 4"/>
    <property type="match status" value="1"/>
</dbReference>
<evidence type="ECO:0000256" key="1">
    <source>
        <dbReference type="ARBA" id="ARBA00009508"/>
    </source>
</evidence>
<dbReference type="Proteomes" id="UP000596742">
    <property type="component" value="Unassembled WGS sequence"/>
</dbReference>
<organism evidence="3 4">
    <name type="scientific">Mytilus galloprovincialis</name>
    <name type="common">Mediterranean mussel</name>
    <dbReference type="NCBI Taxonomy" id="29158"/>
    <lineage>
        <taxon>Eukaryota</taxon>
        <taxon>Metazoa</taxon>
        <taxon>Spiralia</taxon>
        <taxon>Lophotrochozoa</taxon>
        <taxon>Mollusca</taxon>
        <taxon>Bivalvia</taxon>
        <taxon>Autobranchia</taxon>
        <taxon>Pteriomorphia</taxon>
        <taxon>Mytilida</taxon>
        <taxon>Mytiloidea</taxon>
        <taxon>Mytilidae</taxon>
        <taxon>Mytilinae</taxon>
        <taxon>Mytilus</taxon>
    </lineage>
</organism>
<dbReference type="InterPro" id="IPR008011">
    <property type="entry name" value="Complex1_LYR_dom"/>
</dbReference>
<name>A0A8B6D3W1_MYTGA</name>
<comment type="caution">
    <text evidence="3">The sequence shown here is derived from an EMBL/GenBank/DDBJ whole genome shotgun (WGS) entry which is preliminary data.</text>
</comment>
<proteinExistence type="inferred from homology"/>
<protein>
    <recommendedName>
        <fullName evidence="2">Complex 1 LYR protein domain-containing protein</fullName>
    </recommendedName>
</protein>
<dbReference type="AlphaFoldDB" id="A0A8B6D3W1"/>
<dbReference type="EMBL" id="UYJE01002789">
    <property type="protein sequence ID" value="VDI13665.1"/>
    <property type="molecule type" value="Genomic_DNA"/>
</dbReference>
<evidence type="ECO:0000313" key="3">
    <source>
        <dbReference type="EMBL" id="VDI13665.1"/>
    </source>
</evidence>
<sequence>MGSRSKALALYKQILQESKKFTSYNYRNYAIRKTRDEFRQNKEVTDPQKLKDLFKKAKDNLEIVQRQVLVGQMYDGGHLVIENQPKTS</sequence>
<evidence type="ECO:0000313" key="4">
    <source>
        <dbReference type="Proteomes" id="UP000596742"/>
    </source>
</evidence>
<evidence type="ECO:0000259" key="2">
    <source>
        <dbReference type="Pfam" id="PF05347"/>
    </source>
</evidence>
<dbReference type="InterPro" id="IPR051522">
    <property type="entry name" value="ISC_assembly_LYR"/>
</dbReference>
<dbReference type="OrthoDB" id="275715at2759"/>
<dbReference type="GO" id="GO:0016226">
    <property type="term" value="P:iron-sulfur cluster assembly"/>
    <property type="evidence" value="ECO:0007669"/>
    <property type="project" value="InterPro"/>
</dbReference>
<reference evidence="3" key="1">
    <citation type="submission" date="2018-11" db="EMBL/GenBank/DDBJ databases">
        <authorList>
            <person name="Alioto T."/>
            <person name="Alioto T."/>
        </authorList>
    </citation>
    <scope>NUCLEOTIDE SEQUENCE</scope>
</reference>
<dbReference type="Pfam" id="PF05347">
    <property type="entry name" value="Complex1_LYR"/>
    <property type="match status" value="1"/>
</dbReference>
<dbReference type="GO" id="GO:1990221">
    <property type="term" value="C:L-cysteine desulfurase complex"/>
    <property type="evidence" value="ECO:0007669"/>
    <property type="project" value="TreeGrafter"/>
</dbReference>
<gene>
    <name evidence="3" type="ORF">MGAL_10B047928</name>
</gene>
<accession>A0A8B6D3W1</accession>
<keyword evidence="4" id="KW-1185">Reference proteome</keyword>
<dbReference type="InterPro" id="IPR045297">
    <property type="entry name" value="Complex1_LYR_LYRM4"/>
</dbReference>
<dbReference type="PANTHER" id="PTHR13166">
    <property type="entry name" value="PROTEIN C6ORF149"/>
    <property type="match status" value="1"/>
</dbReference>